<comment type="caution">
    <text evidence="1">The sequence shown here is derived from an EMBL/GenBank/DDBJ whole genome shotgun (WGS) entry which is preliminary data.</text>
</comment>
<dbReference type="Proteomes" id="UP000579250">
    <property type="component" value="Unassembled WGS sequence"/>
</dbReference>
<dbReference type="AlphaFoldDB" id="A0A846YSH7"/>
<sequence>MSTALDDEVVDDPIEVIVDLVSTIERGLDADRICQVVTAVAGGRAKRRRLARFLVENPHVLTSGASPAPRSAGELLLALRVAGARDVAAPVCGGCGRQLRSLRSLGGGLWGCSPCSVRPQVCGGCGKSRPAVTRDRHGRPRCESCPDTDGDPIETLTRIVSTIDPELSADTIASAVQRTLVHPGGQRRLAWAIEANPALLTGAGADAPTPAVLRFIAELFAAGATKIVRPACPRCGHVKALPARLTGRRVCRACYAQAVAIACSRCGDVREPATRDADGAALCAKCLTSDPINAEECSACGRRRPVAIRTPEGPRCSTCRIRHVTACGICGRQAQCETSRATGQPWCTRCKQRWIRCSACRVVGPLRGGTLKAPLCARCVNPDPDFWVCCPSCQQTWQLNTRPCQRCTLDQRARELLGGGTGQVRAALAPLHKALQDVQRPDIVMLWISRPQVSAILTELGLDSRQLTHEILDELPASKTLAHIRSALVATGTLPGRDERLIKLEHWIATALASRQDRDQRRILHGYAIWHHLRRLRQRLGTAAHTTRNQELSIRGHLIAAINFLDWLTEHNLSLAGCTQLDLDRWASGQVTYRDQTAHFIRWAVTHRHSASLALPTTGWAGPRGPHDIDKRWDDARRLLRDDNLTTRDRVAGLLLLLYAQHLSTISRLTTEDVDTQGDSVTLRLGAVPIVLPEPVGDLVLDLVNDRRPGTLIDAPNAPRWLFPGRRHGHPISAGQLRQRLITIGIQPTRARSTALFTLATQLPAAILARMLGIHIQVAVRWQRASAGDWMTYAADVSLRKQHP</sequence>
<gene>
    <name evidence="1" type="ORF">HGB48_05925</name>
</gene>
<dbReference type="SUPFAM" id="SSF56349">
    <property type="entry name" value="DNA breaking-rejoining enzymes"/>
    <property type="match status" value="1"/>
</dbReference>
<name>A0A846YSH7_9ACTN</name>
<reference evidence="1 2" key="1">
    <citation type="submission" date="2020-04" db="EMBL/GenBank/DDBJ databases">
        <title>MicrobeNet Type strains.</title>
        <authorList>
            <person name="Nicholson A.C."/>
        </authorList>
    </citation>
    <scope>NUCLEOTIDE SEQUENCE [LARGE SCALE GENOMIC DNA]</scope>
    <source>
        <strain evidence="1 2">ATCC BAA-277</strain>
    </source>
</reference>
<keyword evidence="2" id="KW-1185">Reference proteome</keyword>
<proteinExistence type="predicted"/>
<dbReference type="GO" id="GO:0003677">
    <property type="term" value="F:DNA binding"/>
    <property type="evidence" value="ECO:0007669"/>
    <property type="project" value="InterPro"/>
</dbReference>
<dbReference type="InterPro" id="IPR011010">
    <property type="entry name" value="DNA_brk_join_enz"/>
</dbReference>
<organism evidence="1 2">
    <name type="scientific">Actinomadura latina</name>
    <dbReference type="NCBI Taxonomy" id="163603"/>
    <lineage>
        <taxon>Bacteria</taxon>
        <taxon>Bacillati</taxon>
        <taxon>Actinomycetota</taxon>
        <taxon>Actinomycetes</taxon>
        <taxon>Streptosporangiales</taxon>
        <taxon>Thermomonosporaceae</taxon>
        <taxon>Actinomadura</taxon>
    </lineage>
</organism>
<evidence type="ECO:0000313" key="2">
    <source>
        <dbReference type="Proteomes" id="UP000579250"/>
    </source>
</evidence>
<dbReference type="RefSeq" id="WP_067638451.1">
    <property type="nucleotide sequence ID" value="NZ_JAAXPI010000005.1"/>
</dbReference>
<dbReference type="EMBL" id="JAAXPI010000005">
    <property type="protein sequence ID" value="NKZ03289.1"/>
    <property type="molecule type" value="Genomic_DNA"/>
</dbReference>
<accession>A0A846YSH7</accession>
<evidence type="ECO:0000313" key="1">
    <source>
        <dbReference type="EMBL" id="NKZ03289.1"/>
    </source>
</evidence>
<protein>
    <submittedName>
        <fullName evidence="1">Site-specific integrase</fullName>
    </submittedName>
</protein>